<evidence type="ECO:0000256" key="8">
    <source>
        <dbReference type="HAMAP-Rule" id="MF_00772"/>
    </source>
</evidence>
<dbReference type="InterPro" id="IPR014048">
    <property type="entry name" value="MethylDNA_cys_MeTrfase_DNA-bd"/>
</dbReference>
<dbReference type="HAMAP" id="MF_00772">
    <property type="entry name" value="OGT"/>
    <property type="match status" value="1"/>
</dbReference>
<dbReference type="GO" id="GO:0006307">
    <property type="term" value="P:DNA alkylation repair"/>
    <property type="evidence" value="ECO:0007669"/>
    <property type="project" value="UniProtKB-UniRule"/>
</dbReference>
<dbReference type="GO" id="GO:0003908">
    <property type="term" value="F:methylated-DNA-[protein]-cysteine S-methyltransferase activity"/>
    <property type="evidence" value="ECO:0007669"/>
    <property type="project" value="UniProtKB-UniRule"/>
</dbReference>
<feature type="active site" description="Nucleophile; methyl group acceptor" evidence="8">
    <location>
        <position position="144"/>
    </location>
</feature>
<dbReference type="AlphaFoldDB" id="A0A451EQ95"/>
<dbReference type="Gene3D" id="1.10.10.10">
    <property type="entry name" value="Winged helix-like DNA-binding domain superfamily/Winged helix DNA-binding domain"/>
    <property type="match status" value="1"/>
</dbReference>
<evidence type="ECO:0000256" key="4">
    <source>
        <dbReference type="ARBA" id="ARBA00022679"/>
    </source>
</evidence>
<reference evidence="11" key="1">
    <citation type="submission" date="2018-06" db="EMBL/GenBank/DDBJ databases">
        <title>Complete genome of Pseudomonas insecticola strain QZS01.</title>
        <authorList>
            <person name="Wang J."/>
            <person name="Su Q."/>
        </authorList>
    </citation>
    <scope>NUCLEOTIDE SEQUENCE [LARGE SCALE GENOMIC DNA]</scope>
    <source>
        <strain evidence="11">QZS01</strain>
    </source>
</reference>
<comment type="miscellaneous">
    <text evidence="8">This enzyme catalyzes only one turnover and therefore is not strictly catalytic. According to one definition, an enzyme is a biocatalyst that acts repeatedly and over many reaction cycles.</text>
</comment>
<dbReference type="PANTHER" id="PTHR10815">
    <property type="entry name" value="METHYLATED-DNA--PROTEIN-CYSTEINE METHYLTRANSFERASE"/>
    <property type="match status" value="1"/>
</dbReference>
<dbReference type="Proteomes" id="UP000273143">
    <property type="component" value="Chromosome"/>
</dbReference>
<evidence type="ECO:0000256" key="2">
    <source>
        <dbReference type="ARBA" id="ARBA00022490"/>
    </source>
</evidence>
<keyword evidence="3 8" id="KW-0489">Methyltransferase</keyword>
<name>A0A451EQ95_9GAMM</name>
<comment type="similarity">
    <text evidence="8">Belongs to the MGMT family.</text>
</comment>
<feature type="domain" description="Methylated-DNA-[protein]-cysteine S-methyltransferase DNA binding" evidence="9">
    <location>
        <begin position="93"/>
        <end position="171"/>
    </location>
</feature>
<dbReference type="InterPro" id="IPR001497">
    <property type="entry name" value="MethylDNA_cys_MeTrfase_AS"/>
</dbReference>
<comment type="catalytic activity">
    <reaction evidence="1 8">
        <text>a 4-O-methyl-thymidine in DNA + L-cysteinyl-[protein] = a thymidine in DNA + S-methyl-L-cysteinyl-[protein]</text>
        <dbReference type="Rhea" id="RHEA:53428"/>
        <dbReference type="Rhea" id="RHEA-COMP:10131"/>
        <dbReference type="Rhea" id="RHEA-COMP:10132"/>
        <dbReference type="Rhea" id="RHEA-COMP:13555"/>
        <dbReference type="Rhea" id="RHEA-COMP:13556"/>
        <dbReference type="ChEBI" id="CHEBI:29950"/>
        <dbReference type="ChEBI" id="CHEBI:82612"/>
        <dbReference type="ChEBI" id="CHEBI:137386"/>
        <dbReference type="ChEBI" id="CHEBI:137387"/>
        <dbReference type="EC" id="2.1.1.63"/>
    </reaction>
</comment>
<evidence type="ECO:0000313" key="11">
    <source>
        <dbReference type="Proteomes" id="UP000273143"/>
    </source>
</evidence>
<dbReference type="SUPFAM" id="SSF46767">
    <property type="entry name" value="Methylated DNA-protein cysteine methyltransferase, C-terminal domain"/>
    <property type="match status" value="1"/>
</dbReference>
<comment type="catalytic activity">
    <reaction evidence="7 8">
        <text>a 6-O-methyl-2'-deoxyguanosine in DNA + L-cysteinyl-[protein] = S-methyl-L-cysteinyl-[protein] + a 2'-deoxyguanosine in DNA</text>
        <dbReference type="Rhea" id="RHEA:24000"/>
        <dbReference type="Rhea" id="RHEA-COMP:10131"/>
        <dbReference type="Rhea" id="RHEA-COMP:10132"/>
        <dbReference type="Rhea" id="RHEA-COMP:11367"/>
        <dbReference type="Rhea" id="RHEA-COMP:11368"/>
        <dbReference type="ChEBI" id="CHEBI:29950"/>
        <dbReference type="ChEBI" id="CHEBI:82612"/>
        <dbReference type="ChEBI" id="CHEBI:85445"/>
        <dbReference type="ChEBI" id="CHEBI:85448"/>
        <dbReference type="EC" id="2.1.1.63"/>
    </reaction>
</comment>
<organism evidence="10 11">
    <name type="scientific">Entomomonas moraniae</name>
    <dbReference type="NCBI Taxonomy" id="2213226"/>
    <lineage>
        <taxon>Bacteria</taxon>
        <taxon>Pseudomonadati</taxon>
        <taxon>Pseudomonadota</taxon>
        <taxon>Gammaproteobacteria</taxon>
        <taxon>Pseudomonadales</taxon>
        <taxon>Pseudomonadaceae</taxon>
        <taxon>Entomomonas</taxon>
    </lineage>
</organism>
<dbReference type="RefSeq" id="WP_127164662.1">
    <property type="nucleotide sequence ID" value="NZ_CP029822.1"/>
</dbReference>
<evidence type="ECO:0000256" key="7">
    <source>
        <dbReference type="ARBA" id="ARBA00049348"/>
    </source>
</evidence>
<comment type="subcellular location">
    <subcellularLocation>
        <location evidence="8">Cytoplasm</location>
    </subcellularLocation>
</comment>
<protein>
    <recommendedName>
        <fullName evidence="8">Methylated-DNA--protein-cysteine methyltransferase</fullName>
        <ecNumber evidence="8">2.1.1.63</ecNumber>
    </recommendedName>
    <alternativeName>
        <fullName evidence="8">6-O-methylguanine-DNA methyltransferase</fullName>
        <shortName evidence="8">MGMT</shortName>
    </alternativeName>
    <alternativeName>
        <fullName evidence="8">O-6-methylguanine-DNA-alkyltransferase</fullName>
    </alternativeName>
</protein>
<keyword evidence="6 8" id="KW-0234">DNA repair</keyword>
<sequence length="179" mass="20082">MKATPTLTWNEHIICTPIGELVIWLDQKSILQFIGWQEFRQETMKQLCRFYQVPTITLQKTAQSHMVIDTIKEYFAGNIQAIDTLVVSACGTEFQKKVWQALRAIPAGSTTSYGELAKQIGSPQACRAVGMANNRNPIAIVVPCHRVIGKNNQLTGYAGGLNRKQWLLDHECQYSTLSV</sequence>
<dbReference type="InterPro" id="IPR036217">
    <property type="entry name" value="MethylDNA_cys_MeTrfase_DNAb"/>
</dbReference>
<dbReference type="InterPro" id="IPR023546">
    <property type="entry name" value="MGMT"/>
</dbReference>
<keyword evidence="5 8" id="KW-0227">DNA damage</keyword>
<evidence type="ECO:0000256" key="6">
    <source>
        <dbReference type="ARBA" id="ARBA00023204"/>
    </source>
</evidence>
<keyword evidence="4 8" id="KW-0808">Transferase</keyword>
<dbReference type="CDD" id="cd06445">
    <property type="entry name" value="ATase"/>
    <property type="match status" value="1"/>
</dbReference>
<dbReference type="KEGG" id="emo:DM558_15040"/>
<keyword evidence="2 8" id="KW-0963">Cytoplasm</keyword>
<evidence type="ECO:0000256" key="5">
    <source>
        <dbReference type="ARBA" id="ARBA00022763"/>
    </source>
</evidence>
<dbReference type="PANTHER" id="PTHR10815:SF5">
    <property type="entry name" value="METHYLATED-DNA--PROTEIN-CYSTEINE METHYLTRANSFERASE"/>
    <property type="match status" value="1"/>
</dbReference>
<evidence type="ECO:0000313" key="10">
    <source>
        <dbReference type="EMBL" id="AZS52004.1"/>
    </source>
</evidence>
<evidence type="ECO:0000259" key="9">
    <source>
        <dbReference type="Pfam" id="PF01035"/>
    </source>
</evidence>
<proteinExistence type="inferred from homology"/>
<comment type="function">
    <text evidence="8">Involved in the cellular defense against the biological effects of O6-methylguanine (O6-MeG) and O4-methylthymine (O4-MeT) in DNA. Repairs the methylated nucleobase in DNA by stoichiometrically transferring the methyl group to a cysteine residue in the enzyme. This is a suicide reaction: the enzyme is irreversibly inactivated.</text>
</comment>
<dbReference type="EC" id="2.1.1.63" evidence="8"/>
<dbReference type="GO" id="GO:0032259">
    <property type="term" value="P:methylation"/>
    <property type="evidence" value="ECO:0007669"/>
    <property type="project" value="UniProtKB-KW"/>
</dbReference>
<accession>A0A451EQ95</accession>
<dbReference type="NCBIfam" id="TIGR00589">
    <property type="entry name" value="ogt"/>
    <property type="match status" value="1"/>
</dbReference>
<dbReference type="Pfam" id="PF01035">
    <property type="entry name" value="DNA_binding_1"/>
    <property type="match status" value="1"/>
</dbReference>
<dbReference type="EMBL" id="CP029822">
    <property type="protein sequence ID" value="AZS52004.1"/>
    <property type="molecule type" value="Genomic_DNA"/>
</dbReference>
<keyword evidence="11" id="KW-1185">Reference proteome</keyword>
<dbReference type="InterPro" id="IPR036388">
    <property type="entry name" value="WH-like_DNA-bd_sf"/>
</dbReference>
<dbReference type="GO" id="GO:0005737">
    <property type="term" value="C:cytoplasm"/>
    <property type="evidence" value="ECO:0007669"/>
    <property type="project" value="UniProtKB-SubCell"/>
</dbReference>
<evidence type="ECO:0000256" key="3">
    <source>
        <dbReference type="ARBA" id="ARBA00022603"/>
    </source>
</evidence>
<gene>
    <name evidence="10" type="ORF">DM558_15040</name>
</gene>
<dbReference type="PROSITE" id="PS00374">
    <property type="entry name" value="MGMT"/>
    <property type="match status" value="1"/>
</dbReference>
<evidence type="ECO:0000256" key="1">
    <source>
        <dbReference type="ARBA" id="ARBA00001286"/>
    </source>
</evidence>
<dbReference type="FunFam" id="1.10.10.10:FF:000337">
    <property type="entry name" value="Methylated-DNA--protein-cysteine methyltransferase"/>
    <property type="match status" value="1"/>
</dbReference>